<dbReference type="EMBL" id="PEZY01000005">
    <property type="protein sequence ID" value="PIS06336.1"/>
    <property type="molecule type" value="Genomic_DNA"/>
</dbReference>
<comment type="caution">
    <text evidence="1">The sequence shown here is derived from an EMBL/GenBank/DDBJ whole genome shotgun (WGS) entry which is preliminary data.</text>
</comment>
<dbReference type="AlphaFoldDB" id="A0A2H0W4Q8"/>
<name>A0A2H0W4Q8_9BACT</name>
<evidence type="ECO:0000313" key="1">
    <source>
        <dbReference type="EMBL" id="PIS06336.1"/>
    </source>
</evidence>
<reference evidence="2" key="1">
    <citation type="submission" date="2017-09" db="EMBL/GenBank/DDBJ databases">
        <title>Depth-based differentiation of microbial function through sediment-hosted aquifers and enrichment of novel symbionts in the deep terrestrial subsurface.</title>
        <authorList>
            <person name="Probst A.J."/>
            <person name="Ladd B."/>
            <person name="Jarett J.K."/>
            <person name="Geller-Mcgrath D.E."/>
            <person name="Sieber C.M.K."/>
            <person name="Emerson J.B."/>
            <person name="Anantharaman K."/>
            <person name="Thomas B.C."/>
            <person name="Malmstrom R."/>
            <person name="Stieglmeier M."/>
            <person name="Klingl A."/>
            <person name="Woyke T."/>
            <person name="Ryan C.M."/>
            <person name="Banfield J.F."/>
        </authorList>
    </citation>
    <scope>NUCLEOTIDE SEQUENCE [LARGE SCALE GENOMIC DNA]</scope>
</reference>
<dbReference type="SUPFAM" id="SSF54637">
    <property type="entry name" value="Thioesterase/thiol ester dehydrase-isomerase"/>
    <property type="match status" value="1"/>
</dbReference>
<dbReference type="Gene3D" id="3.10.129.10">
    <property type="entry name" value="Hotdog Thioesterase"/>
    <property type="match status" value="1"/>
</dbReference>
<gene>
    <name evidence="1" type="ORF">COT80_02090</name>
</gene>
<accession>A0A2H0W4Q8</accession>
<organism evidence="1 2">
    <name type="scientific">Candidatus Buchananbacteria bacterium CG10_big_fil_rev_8_21_14_0_10_33_19</name>
    <dbReference type="NCBI Taxonomy" id="1974525"/>
    <lineage>
        <taxon>Bacteria</taxon>
        <taxon>Candidatus Buchananiibacteriota</taxon>
    </lineage>
</organism>
<proteinExistence type="predicted"/>
<dbReference type="InterPro" id="IPR029069">
    <property type="entry name" value="HotDog_dom_sf"/>
</dbReference>
<protein>
    <submittedName>
        <fullName evidence="1">Uncharacterized protein</fullName>
    </submittedName>
</protein>
<sequence length="207" mass="23070">MTTKMHITSKDGFIDLLHDYLKVEIPESLSIPDSATDLQLLSKAEIDGIIAEGPKQSFFNSAVLDDDHHRIFSNIVIPFDFCEDHFPGYPMLPMAKLGQIMAQIGSILILATNDSNGNGKDHGKMVALASTVAFIKSFMPKINGHRKPFIVPNDNLLLVVEFSGDRVNTTSMLISVYVSGQLINAMDLTYRVMSFEIFQKIYNKQQS</sequence>
<dbReference type="Proteomes" id="UP000229056">
    <property type="component" value="Unassembled WGS sequence"/>
</dbReference>
<evidence type="ECO:0000313" key="2">
    <source>
        <dbReference type="Proteomes" id="UP000229056"/>
    </source>
</evidence>